<dbReference type="PANTHER" id="PTHR43479">
    <property type="entry name" value="ACREF/ENVCD OPERON REPRESSOR-RELATED"/>
    <property type="match status" value="1"/>
</dbReference>
<dbReference type="SUPFAM" id="SSF46689">
    <property type="entry name" value="Homeodomain-like"/>
    <property type="match status" value="1"/>
</dbReference>
<dbReference type="Gene3D" id="1.10.357.10">
    <property type="entry name" value="Tetracycline Repressor, domain 2"/>
    <property type="match status" value="1"/>
</dbReference>
<dbReference type="PROSITE" id="PS50977">
    <property type="entry name" value="HTH_TETR_2"/>
    <property type="match status" value="1"/>
</dbReference>
<evidence type="ECO:0000313" key="5">
    <source>
        <dbReference type="Proteomes" id="UP000606870"/>
    </source>
</evidence>
<evidence type="ECO:0000313" key="4">
    <source>
        <dbReference type="EMBL" id="MBC3537215.1"/>
    </source>
</evidence>
<evidence type="ECO:0000256" key="1">
    <source>
        <dbReference type="ARBA" id="ARBA00023125"/>
    </source>
</evidence>
<dbReference type="EMBL" id="JACOGK010000021">
    <property type="protein sequence ID" value="MBC3537215.1"/>
    <property type="molecule type" value="Genomic_DNA"/>
</dbReference>
<feature type="DNA-binding region" description="H-T-H motif" evidence="2">
    <location>
        <begin position="37"/>
        <end position="56"/>
    </location>
</feature>
<comment type="caution">
    <text evidence="4">The sequence shown here is derived from an EMBL/GenBank/DDBJ whole genome shotgun (WGS) entry which is preliminary data.</text>
</comment>
<dbReference type="Proteomes" id="UP000606870">
    <property type="component" value="Unassembled WGS sequence"/>
</dbReference>
<accession>A0ABR6VIZ0</accession>
<dbReference type="InterPro" id="IPR009057">
    <property type="entry name" value="Homeodomain-like_sf"/>
</dbReference>
<dbReference type="InterPro" id="IPR050624">
    <property type="entry name" value="HTH-type_Tx_Regulator"/>
</dbReference>
<reference evidence="4 5" key="1">
    <citation type="submission" date="2020-08" db="EMBL/GenBank/DDBJ databases">
        <authorList>
            <person name="Liu C."/>
            <person name="Sun Q."/>
        </authorList>
    </citation>
    <scope>NUCLEOTIDE SEQUENCE [LARGE SCALE GENOMIC DNA]</scope>
    <source>
        <strain evidence="4 5">NSJ-59</strain>
    </source>
</reference>
<proteinExistence type="predicted"/>
<evidence type="ECO:0000259" key="3">
    <source>
        <dbReference type="PROSITE" id="PS50977"/>
    </source>
</evidence>
<gene>
    <name evidence="4" type="ORF">H8J70_08115</name>
</gene>
<sequence>MMEEKIRKTDRRSRYTCRVIKETLLALLKERPFTKINVSQLCRAADLTRGTFYLHYRDLYDVLDDVLEEALHLTEGDFTENEFWQLLELVEHDAAALPERLLQQYSLLPVCQRVTDIPAYRVLFLDETIALYVLQFIFRREKSRSLPFLENYLHVDEAMAERIFLFFVAGAFAVNQHGKWQKDPAWYEFQSLILQMFSRIPKGNE</sequence>
<keyword evidence="1 2" id="KW-0238">DNA-binding</keyword>
<organism evidence="4 5">
    <name type="scientific">Megasphaera hominis</name>
    <dbReference type="NCBI Taxonomy" id="159836"/>
    <lineage>
        <taxon>Bacteria</taxon>
        <taxon>Bacillati</taxon>
        <taxon>Bacillota</taxon>
        <taxon>Negativicutes</taxon>
        <taxon>Veillonellales</taxon>
        <taxon>Veillonellaceae</taxon>
        <taxon>Megasphaera</taxon>
    </lineage>
</organism>
<dbReference type="RefSeq" id="WP_186503446.1">
    <property type="nucleotide sequence ID" value="NZ_JACOGK010000021.1"/>
</dbReference>
<dbReference type="InterPro" id="IPR001647">
    <property type="entry name" value="HTH_TetR"/>
</dbReference>
<evidence type="ECO:0000256" key="2">
    <source>
        <dbReference type="PROSITE-ProRule" id="PRU00335"/>
    </source>
</evidence>
<feature type="domain" description="HTH tetR-type" evidence="3">
    <location>
        <begin position="14"/>
        <end position="74"/>
    </location>
</feature>
<keyword evidence="5" id="KW-1185">Reference proteome</keyword>
<dbReference type="PANTHER" id="PTHR43479:SF7">
    <property type="entry name" value="TETR-FAMILY TRANSCRIPTIONAL REGULATOR"/>
    <property type="match status" value="1"/>
</dbReference>
<protein>
    <submittedName>
        <fullName evidence="4">TetR/AcrR family transcriptional regulator</fullName>
    </submittedName>
</protein>
<name>A0ABR6VIZ0_9FIRM</name>